<evidence type="ECO:0000256" key="1">
    <source>
        <dbReference type="SAM" id="Phobius"/>
    </source>
</evidence>
<keyword evidence="3" id="KW-1185">Reference proteome</keyword>
<dbReference type="EMBL" id="JABFCX010000003">
    <property type="protein sequence ID" value="NNU17018.1"/>
    <property type="molecule type" value="Genomic_DNA"/>
</dbReference>
<evidence type="ECO:0000313" key="3">
    <source>
        <dbReference type="Proteomes" id="UP000536835"/>
    </source>
</evidence>
<dbReference type="Proteomes" id="UP000536835">
    <property type="component" value="Unassembled WGS sequence"/>
</dbReference>
<protein>
    <submittedName>
        <fullName evidence="2">Uncharacterized protein</fullName>
    </submittedName>
</protein>
<feature type="transmembrane region" description="Helical" evidence="1">
    <location>
        <begin position="44"/>
        <end position="66"/>
    </location>
</feature>
<proteinExistence type="predicted"/>
<dbReference type="RefSeq" id="WP_173200037.1">
    <property type="nucleotide sequence ID" value="NZ_JABFCX010000003.1"/>
</dbReference>
<organism evidence="2 3">
    <name type="scientific">Parvularcula mediterranea</name>
    <dbReference type="NCBI Taxonomy" id="2732508"/>
    <lineage>
        <taxon>Bacteria</taxon>
        <taxon>Pseudomonadati</taxon>
        <taxon>Pseudomonadota</taxon>
        <taxon>Alphaproteobacteria</taxon>
        <taxon>Parvularculales</taxon>
        <taxon>Parvularculaceae</taxon>
        <taxon>Parvularcula</taxon>
    </lineage>
</organism>
<keyword evidence="1" id="KW-1133">Transmembrane helix</keyword>
<keyword evidence="1" id="KW-0472">Membrane</keyword>
<sequence length="74" mass="8270">MSTDLAAQIWGVIGIYLGVGLLFALLYVSLIVGRIDPDAAKAKVWVKIILIPGVMLLWPMMLYRTIFWKGPPVR</sequence>
<evidence type="ECO:0000313" key="2">
    <source>
        <dbReference type="EMBL" id="NNU17018.1"/>
    </source>
</evidence>
<comment type="caution">
    <text evidence="2">The sequence shown here is derived from an EMBL/GenBank/DDBJ whole genome shotgun (WGS) entry which is preliminary data.</text>
</comment>
<name>A0A7Y3W5Z3_9PROT</name>
<feature type="transmembrane region" description="Helical" evidence="1">
    <location>
        <begin position="6"/>
        <end position="32"/>
    </location>
</feature>
<accession>A0A7Y3W5Z3</accession>
<gene>
    <name evidence="2" type="ORF">HK107_11870</name>
</gene>
<dbReference type="AlphaFoldDB" id="A0A7Y3W5Z3"/>
<keyword evidence="1" id="KW-0812">Transmembrane</keyword>
<reference evidence="2 3" key="1">
    <citation type="submission" date="2020-05" db="EMBL/GenBank/DDBJ databases">
        <title>Parvularcula mediterraneae sp. nov., isolated from polypropylene straw from shallow seawater of the seashore of Laganas in Zakynthos island, Greece.</title>
        <authorList>
            <person name="Szabo I."/>
            <person name="Al-Omari J."/>
            <person name="Rado J."/>
            <person name="Szerdahelyi G.S."/>
        </authorList>
    </citation>
    <scope>NUCLEOTIDE SEQUENCE [LARGE SCALE GENOMIC DNA]</scope>
    <source>
        <strain evidence="2 3">ZS-1/3</strain>
    </source>
</reference>